<protein>
    <submittedName>
        <fullName evidence="2">Uncharacterized protein</fullName>
    </submittedName>
</protein>
<dbReference type="EMBL" id="BAET01000031">
    <property type="protein sequence ID" value="GAB56764.1"/>
    <property type="molecule type" value="Genomic_DNA"/>
</dbReference>
<gene>
    <name evidence="2" type="ORF">GPUN_2650</name>
</gene>
<accession>H5TEN7</accession>
<keyword evidence="1" id="KW-0472">Membrane</keyword>
<dbReference type="Proteomes" id="UP000053586">
    <property type="component" value="Unassembled WGS sequence"/>
</dbReference>
<evidence type="ECO:0000256" key="1">
    <source>
        <dbReference type="SAM" id="Phobius"/>
    </source>
</evidence>
<name>H5TEN7_9ALTE</name>
<comment type="caution">
    <text evidence="2">The sequence shown here is derived from an EMBL/GenBank/DDBJ whole genome shotgun (WGS) entry which is preliminary data.</text>
</comment>
<reference evidence="2 3" key="2">
    <citation type="journal article" date="2017" name="Antonie Van Leeuwenhoek">
        <title>Rhizobium rhizosphaerae sp. nov., a novel species isolated from rice rhizosphere.</title>
        <authorList>
            <person name="Zhao J.J."/>
            <person name="Zhang J."/>
            <person name="Zhang R.J."/>
            <person name="Zhang C.W."/>
            <person name="Yin H.Q."/>
            <person name="Zhang X.X."/>
        </authorList>
    </citation>
    <scope>NUCLEOTIDE SEQUENCE [LARGE SCALE GENOMIC DNA]</scope>
    <source>
        <strain evidence="2 3">ACAM 611</strain>
    </source>
</reference>
<keyword evidence="1" id="KW-1133">Transmembrane helix</keyword>
<feature type="transmembrane region" description="Helical" evidence="1">
    <location>
        <begin position="16"/>
        <end position="34"/>
    </location>
</feature>
<reference evidence="2 3" key="1">
    <citation type="journal article" date="2012" name="J. Bacteriol.">
        <title>Genome sequence of proteorhodopsin-containing sea ice bacterium Glaciecola punicea ACAM 611T.</title>
        <authorList>
            <person name="Qin Q.-L."/>
            <person name="Xie B.-B."/>
            <person name="Shu Y.-L."/>
            <person name="Rong J.-C."/>
            <person name="Zhao D.-L."/>
            <person name="Zhang X.-Y."/>
            <person name="Chen X.-L."/>
            <person name="Zhou B.-C."/>
            <person name="Zhanga Y.-Z."/>
        </authorList>
    </citation>
    <scope>NUCLEOTIDE SEQUENCE [LARGE SCALE GENOMIC DNA]</scope>
    <source>
        <strain evidence="2 3">ACAM 611</strain>
    </source>
</reference>
<sequence>MISANNKKQLLIKKRLTYGWCINAALFYTAVVFYKKAMHWE</sequence>
<keyword evidence="3" id="KW-1185">Reference proteome</keyword>
<organism evidence="2 3">
    <name type="scientific">Glaciecola punicea ACAM 611</name>
    <dbReference type="NCBI Taxonomy" id="1121923"/>
    <lineage>
        <taxon>Bacteria</taxon>
        <taxon>Pseudomonadati</taxon>
        <taxon>Pseudomonadota</taxon>
        <taxon>Gammaproteobacteria</taxon>
        <taxon>Alteromonadales</taxon>
        <taxon>Alteromonadaceae</taxon>
        <taxon>Glaciecola</taxon>
    </lineage>
</organism>
<evidence type="ECO:0000313" key="2">
    <source>
        <dbReference type="EMBL" id="GAB56764.1"/>
    </source>
</evidence>
<evidence type="ECO:0000313" key="3">
    <source>
        <dbReference type="Proteomes" id="UP000053586"/>
    </source>
</evidence>
<proteinExistence type="predicted"/>
<dbReference type="AlphaFoldDB" id="H5TEN7"/>
<keyword evidence="1" id="KW-0812">Transmembrane</keyword>